<protein>
    <submittedName>
        <fullName evidence="13">IS5 family transposase</fullName>
    </submittedName>
</protein>
<evidence type="ECO:0000313" key="14">
    <source>
        <dbReference type="EMBL" id="QKD43798.1"/>
    </source>
</evidence>
<dbReference type="InterPro" id="IPR002559">
    <property type="entry name" value="Transposase_11"/>
</dbReference>
<comment type="similarity">
    <text evidence="2">Belongs to the transposase 11 family.</text>
</comment>
<sequence length="367" mass="41357">MNQPCTRSAVKFDLFADQARQRKIEALGDPLQVIAKHIDFDHLAGVIDGLCPRADTRKGGRPPYPTAVMVRILVLKYLNDLSDEQVEYQLLDRMSFQRFCLLSDSANVPDRNTIWHYQQRLGVDGTTALFQATDAQLLRHGYIARRGQIIDATLVPAPIQHFTKQEKALLDEGQVPSDWSPAKRRQKDLDATHTKKHGKSYHGYKLSIGVDVRHKFIRKITTGTASEHDSTHFDEVLDDGNTSRDVYADKGYPSAARSEMLKALGYREHIQRKAQRGKPLSECQKKRNTRIARTRARVEHPFAQIQHMGGKLIRTIGQARATAAMTMMATCYNLKRLAGFLKDGVDAFYKAATSPSKSETRLKTANA</sequence>
<name>A0A858ZRW8_9BURK</name>
<dbReference type="EMBL" id="CP051298">
    <property type="protein sequence ID" value="QKD43553.1"/>
    <property type="molecule type" value="Genomic_DNA"/>
</dbReference>
<evidence type="ECO:0000256" key="5">
    <source>
        <dbReference type="ARBA" id="ARBA00023172"/>
    </source>
</evidence>
<evidence type="ECO:0000313" key="11">
    <source>
        <dbReference type="EMBL" id="QKD42556.1"/>
    </source>
</evidence>
<evidence type="ECO:0000313" key="12">
    <source>
        <dbReference type="EMBL" id="QKD43133.1"/>
    </source>
</evidence>
<dbReference type="EMBL" id="CP051298">
    <property type="protein sequence ID" value="QKD42326.1"/>
    <property type="molecule type" value="Genomic_DNA"/>
</dbReference>
<proteinExistence type="inferred from homology"/>
<dbReference type="GO" id="GO:0006313">
    <property type="term" value="P:DNA transposition"/>
    <property type="evidence" value="ECO:0007669"/>
    <property type="project" value="InterPro"/>
</dbReference>
<keyword evidence="4" id="KW-0238">DNA-binding</keyword>
<dbReference type="Proteomes" id="UP000500755">
    <property type="component" value="Chromosome"/>
</dbReference>
<dbReference type="NCBIfam" id="NF033581">
    <property type="entry name" value="transpos_IS5_4"/>
    <property type="match status" value="1"/>
</dbReference>
<evidence type="ECO:0000313" key="10">
    <source>
        <dbReference type="EMBL" id="QKD42326.1"/>
    </source>
</evidence>
<evidence type="ECO:0000313" key="9">
    <source>
        <dbReference type="EMBL" id="QKD42268.1"/>
    </source>
</evidence>
<dbReference type="PANTHER" id="PTHR35604:SF2">
    <property type="entry name" value="TRANSPOSASE INSH FOR INSERTION SEQUENCE ELEMENT IS5A-RELATED"/>
    <property type="match status" value="1"/>
</dbReference>
<reference evidence="13 17" key="1">
    <citation type="submission" date="2020-05" db="EMBL/GenBank/DDBJ databases">
        <title>Complete genome sequence of Alicycliphilus denitrificans DP3.</title>
        <authorList>
            <person name="Chen X."/>
        </authorList>
    </citation>
    <scope>NUCLEOTIDE SEQUENCE [LARGE SCALE GENOMIC DNA]</scope>
    <source>
        <strain evidence="13 17">DP3</strain>
    </source>
</reference>
<dbReference type="EMBL" id="CP051298">
    <property type="protein sequence ID" value="QKD45850.1"/>
    <property type="molecule type" value="Genomic_DNA"/>
</dbReference>
<evidence type="ECO:0000313" key="13">
    <source>
        <dbReference type="EMBL" id="QKD43553.1"/>
    </source>
</evidence>
<dbReference type="GO" id="GO:0003677">
    <property type="term" value="F:DNA binding"/>
    <property type="evidence" value="ECO:0007669"/>
    <property type="project" value="UniProtKB-KW"/>
</dbReference>
<evidence type="ECO:0000256" key="2">
    <source>
        <dbReference type="ARBA" id="ARBA00010075"/>
    </source>
</evidence>
<dbReference type="EMBL" id="CP051298">
    <property type="protein sequence ID" value="QKD42268.1"/>
    <property type="molecule type" value="Genomic_DNA"/>
</dbReference>
<evidence type="ECO:0000259" key="8">
    <source>
        <dbReference type="Pfam" id="PF05598"/>
    </source>
</evidence>
<evidence type="ECO:0000313" key="17">
    <source>
        <dbReference type="Proteomes" id="UP000500755"/>
    </source>
</evidence>
<dbReference type="InterPro" id="IPR047959">
    <property type="entry name" value="Transpos_IS5"/>
</dbReference>
<dbReference type="Pfam" id="PF01609">
    <property type="entry name" value="DDE_Tnp_1"/>
    <property type="match status" value="1"/>
</dbReference>
<dbReference type="Pfam" id="PF05598">
    <property type="entry name" value="DUF772"/>
    <property type="match status" value="1"/>
</dbReference>
<feature type="region of interest" description="Disordered" evidence="6">
    <location>
        <begin position="174"/>
        <end position="196"/>
    </location>
</feature>
<evidence type="ECO:0000256" key="6">
    <source>
        <dbReference type="SAM" id="MobiDB-lite"/>
    </source>
</evidence>
<dbReference type="AlphaFoldDB" id="A0A858ZRW8"/>
<dbReference type="EMBL" id="CP051298">
    <property type="protein sequence ID" value="QKD44467.1"/>
    <property type="molecule type" value="Genomic_DNA"/>
</dbReference>
<accession>A0A858ZRW8</accession>
<dbReference type="EMBL" id="CP051298">
    <property type="protein sequence ID" value="QKD43798.1"/>
    <property type="molecule type" value="Genomic_DNA"/>
</dbReference>
<gene>
    <name evidence="9" type="ORF">HF896_00985</name>
    <name evidence="10" type="ORF">HF896_01285</name>
    <name evidence="11" type="ORF">HF896_02575</name>
    <name evidence="12" type="ORF">HF896_05685</name>
    <name evidence="13" type="ORF">HF896_07970</name>
    <name evidence="14" type="ORF">HF896_09330</name>
    <name evidence="15" type="ORF">HF896_12885</name>
    <name evidence="16" type="ORF">HF896_20535</name>
</gene>
<dbReference type="EMBL" id="CP051298">
    <property type="protein sequence ID" value="QKD42556.1"/>
    <property type="molecule type" value="Genomic_DNA"/>
</dbReference>
<evidence type="ECO:0000313" key="16">
    <source>
        <dbReference type="EMBL" id="QKD45850.1"/>
    </source>
</evidence>
<evidence type="ECO:0000313" key="15">
    <source>
        <dbReference type="EMBL" id="QKD44467.1"/>
    </source>
</evidence>
<dbReference type="EMBL" id="CP051298">
    <property type="protein sequence ID" value="QKD43133.1"/>
    <property type="molecule type" value="Genomic_DNA"/>
</dbReference>
<dbReference type="GO" id="GO:0004803">
    <property type="term" value="F:transposase activity"/>
    <property type="evidence" value="ECO:0007669"/>
    <property type="project" value="InterPro"/>
</dbReference>
<evidence type="ECO:0000256" key="4">
    <source>
        <dbReference type="ARBA" id="ARBA00023125"/>
    </source>
</evidence>
<dbReference type="RefSeq" id="WP_059400200.1">
    <property type="nucleotide sequence ID" value="NZ_CP051298.1"/>
</dbReference>
<keyword evidence="3" id="KW-0815">Transposition</keyword>
<organism evidence="13 17">
    <name type="scientific">Alicycliphilus denitrificans</name>
    <dbReference type="NCBI Taxonomy" id="179636"/>
    <lineage>
        <taxon>Bacteria</taxon>
        <taxon>Pseudomonadati</taxon>
        <taxon>Pseudomonadota</taxon>
        <taxon>Betaproteobacteria</taxon>
        <taxon>Burkholderiales</taxon>
        <taxon>Comamonadaceae</taxon>
        <taxon>Alicycliphilus</taxon>
    </lineage>
</organism>
<feature type="domain" description="Transposase InsH N-terminal" evidence="8">
    <location>
        <begin position="22"/>
        <end position="120"/>
    </location>
</feature>
<evidence type="ECO:0000256" key="3">
    <source>
        <dbReference type="ARBA" id="ARBA00022578"/>
    </source>
</evidence>
<keyword evidence="5" id="KW-0233">DNA recombination</keyword>
<comment type="function">
    <text evidence="1">Involved in the transposition of the insertion sequence IS5.</text>
</comment>
<dbReference type="InterPro" id="IPR008490">
    <property type="entry name" value="Transposase_InsH_N"/>
</dbReference>
<evidence type="ECO:0000259" key="7">
    <source>
        <dbReference type="Pfam" id="PF01609"/>
    </source>
</evidence>
<feature type="domain" description="Transposase IS4-like" evidence="7">
    <location>
        <begin position="146"/>
        <end position="334"/>
    </location>
</feature>
<dbReference type="PANTHER" id="PTHR35604">
    <property type="entry name" value="TRANSPOSASE INSH FOR INSERTION SEQUENCE ELEMENT IS5A-RELATED"/>
    <property type="match status" value="1"/>
</dbReference>
<evidence type="ECO:0000256" key="1">
    <source>
        <dbReference type="ARBA" id="ARBA00003544"/>
    </source>
</evidence>